<protein>
    <submittedName>
        <fullName evidence="2">Uncharacterized protein</fullName>
    </submittedName>
</protein>
<organism evidence="2 3">
    <name type="scientific">Lophiostoma macrostomum CBS 122681</name>
    <dbReference type="NCBI Taxonomy" id="1314788"/>
    <lineage>
        <taxon>Eukaryota</taxon>
        <taxon>Fungi</taxon>
        <taxon>Dikarya</taxon>
        <taxon>Ascomycota</taxon>
        <taxon>Pezizomycotina</taxon>
        <taxon>Dothideomycetes</taxon>
        <taxon>Pleosporomycetidae</taxon>
        <taxon>Pleosporales</taxon>
        <taxon>Lophiostomataceae</taxon>
        <taxon>Lophiostoma</taxon>
    </lineage>
</organism>
<evidence type="ECO:0000256" key="1">
    <source>
        <dbReference type="SAM" id="MobiDB-lite"/>
    </source>
</evidence>
<proteinExistence type="predicted"/>
<name>A0A6A6SXH2_9PLEO</name>
<dbReference type="OrthoDB" id="3773432at2759"/>
<dbReference type="AlphaFoldDB" id="A0A6A6SXH2"/>
<keyword evidence="3" id="KW-1185">Reference proteome</keyword>
<feature type="compositionally biased region" description="Basic and acidic residues" evidence="1">
    <location>
        <begin position="286"/>
        <end position="300"/>
    </location>
</feature>
<sequence length="421" mass="45467">MDRGAQYGNVVIVNNCDHDLYLFSLGAWAKEKSAPGLNTLVDGMNPEGIIHTLPAHGEYKEPYREICPKSSTVDAGNDLCVSLTKEIGNGASLKISKVQAPTNVTQVEYSLIQETGDFPRLDFDVSLLDCAKPENEILQTFRLLDQELVDKKFAGCPGYEKGLAVWFDEHAKCRHIYCDSQKYCDAIYLYDRTRQGEMSLNCLEEYRGDFHIDLCVENGASHKAVVERYNEWVSTASSETSVPVPTDGGAPVTTTVSQTFTPTDGAGNGSTNAQPTVTQTSPPRVTRRDTTASLLHETRTPEPTSFVASGSDSSLSATTTTEAETPNPEPASTSTTTLDSSSETTSSSDDETHDESNTEDPAFESATTTESIAETPTSVIVLITTTMVTLGARSSDAASSSFPLTDPLSRNAHPSYPGNRL</sequence>
<feature type="compositionally biased region" description="Polar residues" evidence="1">
    <location>
        <begin position="269"/>
        <end position="283"/>
    </location>
</feature>
<gene>
    <name evidence="2" type="ORF">K491DRAFT_719051</name>
</gene>
<feature type="region of interest" description="Disordered" evidence="1">
    <location>
        <begin position="235"/>
        <end position="371"/>
    </location>
</feature>
<evidence type="ECO:0000313" key="3">
    <source>
        <dbReference type="Proteomes" id="UP000799324"/>
    </source>
</evidence>
<feature type="compositionally biased region" description="Low complexity" evidence="1">
    <location>
        <begin position="251"/>
        <end position="263"/>
    </location>
</feature>
<accession>A0A6A6SXH2</accession>
<feature type="region of interest" description="Disordered" evidence="1">
    <location>
        <begin position="397"/>
        <end position="421"/>
    </location>
</feature>
<dbReference type="EMBL" id="MU004405">
    <property type="protein sequence ID" value="KAF2652292.1"/>
    <property type="molecule type" value="Genomic_DNA"/>
</dbReference>
<evidence type="ECO:0000313" key="2">
    <source>
        <dbReference type="EMBL" id="KAF2652292.1"/>
    </source>
</evidence>
<reference evidence="2" key="1">
    <citation type="journal article" date="2020" name="Stud. Mycol.">
        <title>101 Dothideomycetes genomes: a test case for predicting lifestyles and emergence of pathogens.</title>
        <authorList>
            <person name="Haridas S."/>
            <person name="Albert R."/>
            <person name="Binder M."/>
            <person name="Bloem J."/>
            <person name="Labutti K."/>
            <person name="Salamov A."/>
            <person name="Andreopoulos B."/>
            <person name="Baker S."/>
            <person name="Barry K."/>
            <person name="Bills G."/>
            <person name="Bluhm B."/>
            <person name="Cannon C."/>
            <person name="Castanera R."/>
            <person name="Culley D."/>
            <person name="Daum C."/>
            <person name="Ezra D."/>
            <person name="Gonzalez J."/>
            <person name="Henrissat B."/>
            <person name="Kuo A."/>
            <person name="Liang C."/>
            <person name="Lipzen A."/>
            <person name="Lutzoni F."/>
            <person name="Magnuson J."/>
            <person name="Mondo S."/>
            <person name="Nolan M."/>
            <person name="Ohm R."/>
            <person name="Pangilinan J."/>
            <person name="Park H.-J."/>
            <person name="Ramirez L."/>
            <person name="Alfaro M."/>
            <person name="Sun H."/>
            <person name="Tritt A."/>
            <person name="Yoshinaga Y."/>
            <person name="Zwiers L.-H."/>
            <person name="Turgeon B."/>
            <person name="Goodwin S."/>
            <person name="Spatafora J."/>
            <person name="Crous P."/>
            <person name="Grigoriev I."/>
        </authorList>
    </citation>
    <scope>NUCLEOTIDE SEQUENCE</scope>
    <source>
        <strain evidence="2">CBS 122681</strain>
    </source>
</reference>
<feature type="compositionally biased region" description="Acidic residues" evidence="1">
    <location>
        <begin position="348"/>
        <end position="362"/>
    </location>
</feature>
<dbReference type="Proteomes" id="UP000799324">
    <property type="component" value="Unassembled WGS sequence"/>
</dbReference>
<feature type="compositionally biased region" description="Low complexity" evidence="1">
    <location>
        <begin position="308"/>
        <end position="347"/>
    </location>
</feature>